<dbReference type="SUPFAM" id="SSF56112">
    <property type="entry name" value="Protein kinase-like (PK-like)"/>
    <property type="match status" value="1"/>
</dbReference>
<dbReference type="OrthoDB" id="1668230at2759"/>
<sequence length="300" mass="34073">MAQANQLFKVIKDYAGLDGDLQFIPVTKGEIVLVIKKEIEYYTIEKNSQIGKVPQEQMSVNTTVSSWHNLLFETPAYEDFDIMKKLSGGAMGKTFLVRLIWGFTERSELFMITDYCELGDLKKVIKDLQSLPKEERLNHVWALFAQIIKAVDFMHSLDIIHRDIKPANIFIMEDGTARLGDFGLAEDISKDGFATVAGTLNYQAAEVWTLGKMNFSSDVFSVGVIIYELITGQYPFAASSNNEIIKKIQKGEFQPLPFWVPIELKDIITAMTKSNALQLKLSWKLNKSRGILRYLKINKI</sequence>
<dbReference type="InterPro" id="IPR000719">
    <property type="entry name" value="Prot_kinase_dom"/>
</dbReference>
<evidence type="ECO:0000256" key="3">
    <source>
        <dbReference type="ARBA" id="ARBA00022741"/>
    </source>
</evidence>
<dbReference type="InterPro" id="IPR011009">
    <property type="entry name" value="Kinase-like_dom_sf"/>
</dbReference>
<keyword evidence="3" id="KW-0547">Nucleotide-binding</keyword>
<dbReference type="GO" id="GO:0004674">
    <property type="term" value="F:protein serine/threonine kinase activity"/>
    <property type="evidence" value="ECO:0007669"/>
    <property type="project" value="UniProtKB-EC"/>
</dbReference>
<name>A0A5J4WU08_9EUKA</name>
<evidence type="ECO:0000259" key="6">
    <source>
        <dbReference type="PROSITE" id="PS50011"/>
    </source>
</evidence>
<organism evidence="7 8">
    <name type="scientific">Streblomastix strix</name>
    <dbReference type="NCBI Taxonomy" id="222440"/>
    <lineage>
        <taxon>Eukaryota</taxon>
        <taxon>Metamonada</taxon>
        <taxon>Preaxostyla</taxon>
        <taxon>Oxymonadida</taxon>
        <taxon>Streblomastigidae</taxon>
        <taxon>Streblomastix</taxon>
    </lineage>
</organism>
<evidence type="ECO:0000256" key="4">
    <source>
        <dbReference type="ARBA" id="ARBA00022777"/>
    </source>
</evidence>
<evidence type="ECO:0000313" key="8">
    <source>
        <dbReference type="Proteomes" id="UP000324800"/>
    </source>
</evidence>
<dbReference type="PROSITE" id="PS00108">
    <property type="entry name" value="PROTEIN_KINASE_ST"/>
    <property type="match status" value="1"/>
</dbReference>
<dbReference type="InterPro" id="IPR050660">
    <property type="entry name" value="NEK_Ser/Thr_kinase"/>
</dbReference>
<dbReference type="Gene3D" id="1.10.510.10">
    <property type="entry name" value="Transferase(Phosphotransferase) domain 1"/>
    <property type="match status" value="1"/>
</dbReference>
<keyword evidence="4 7" id="KW-0418">Kinase</keyword>
<dbReference type="EMBL" id="SNRW01001081">
    <property type="protein sequence ID" value="KAA6397885.1"/>
    <property type="molecule type" value="Genomic_DNA"/>
</dbReference>
<keyword evidence="5" id="KW-0067">ATP-binding</keyword>
<gene>
    <name evidence="7" type="ORF">EZS28_006589</name>
</gene>
<dbReference type="PROSITE" id="PS50011">
    <property type="entry name" value="PROTEIN_KINASE_DOM"/>
    <property type="match status" value="1"/>
</dbReference>
<dbReference type="PANTHER" id="PTHR43671">
    <property type="entry name" value="SERINE/THREONINE-PROTEIN KINASE NEK"/>
    <property type="match status" value="1"/>
</dbReference>
<dbReference type="Pfam" id="PF00069">
    <property type="entry name" value="Pkinase"/>
    <property type="match status" value="1"/>
</dbReference>
<proteinExistence type="predicted"/>
<evidence type="ECO:0000256" key="1">
    <source>
        <dbReference type="ARBA" id="ARBA00012513"/>
    </source>
</evidence>
<evidence type="ECO:0000256" key="5">
    <source>
        <dbReference type="ARBA" id="ARBA00022840"/>
    </source>
</evidence>
<dbReference type="GO" id="GO:0005524">
    <property type="term" value="F:ATP binding"/>
    <property type="evidence" value="ECO:0007669"/>
    <property type="project" value="UniProtKB-KW"/>
</dbReference>
<dbReference type="Proteomes" id="UP000324800">
    <property type="component" value="Unassembled WGS sequence"/>
</dbReference>
<evidence type="ECO:0000313" key="7">
    <source>
        <dbReference type="EMBL" id="KAA6397885.1"/>
    </source>
</evidence>
<dbReference type="EC" id="2.7.11.1" evidence="1"/>
<reference evidence="7 8" key="1">
    <citation type="submission" date="2019-03" db="EMBL/GenBank/DDBJ databases">
        <title>Single cell metagenomics reveals metabolic interactions within the superorganism composed of flagellate Streblomastix strix and complex community of Bacteroidetes bacteria on its surface.</title>
        <authorList>
            <person name="Treitli S.C."/>
            <person name="Kolisko M."/>
            <person name="Husnik F."/>
            <person name="Keeling P."/>
            <person name="Hampl V."/>
        </authorList>
    </citation>
    <scope>NUCLEOTIDE SEQUENCE [LARGE SCALE GENOMIC DNA]</scope>
    <source>
        <strain evidence="7">ST1C</strain>
    </source>
</reference>
<keyword evidence="2" id="KW-0808">Transferase</keyword>
<protein>
    <recommendedName>
        <fullName evidence="1">non-specific serine/threonine protein kinase</fullName>
        <ecNumber evidence="1">2.7.11.1</ecNumber>
    </recommendedName>
</protein>
<accession>A0A5J4WU08</accession>
<evidence type="ECO:0000256" key="2">
    <source>
        <dbReference type="ARBA" id="ARBA00022679"/>
    </source>
</evidence>
<comment type="caution">
    <text evidence="7">The sequence shown here is derived from an EMBL/GenBank/DDBJ whole genome shotgun (WGS) entry which is preliminary data.</text>
</comment>
<dbReference type="PANTHER" id="PTHR43671:SF13">
    <property type="entry name" value="SERINE_THREONINE-PROTEIN KINASE NEK2"/>
    <property type="match status" value="1"/>
</dbReference>
<dbReference type="InterPro" id="IPR008271">
    <property type="entry name" value="Ser/Thr_kinase_AS"/>
</dbReference>
<feature type="domain" description="Protein kinase" evidence="6">
    <location>
        <begin position="1"/>
        <end position="295"/>
    </location>
</feature>
<dbReference type="SMART" id="SM00220">
    <property type="entry name" value="S_TKc"/>
    <property type="match status" value="1"/>
</dbReference>
<dbReference type="AlphaFoldDB" id="A0A5J4WU08"/>